<evidence type="ECO:0000313" key="1">
    <source>
        <dbReference type="EMBL" id="CUS35168.1"/>
    </source>
</evidence>
<dbReference type="PANTHER" id="PTHR43235">
    <property type="entry name" value="GLUTAMINE AMIDOTRANSFERASE PB2B2.05-RELATED"/>
    <property type="match status" value="1"/>
</dbReference>
<keyword evidence="2" id="KW-1185">Reference proteome</keyword>
<reference evidence="1 2" key="1">
    <citation type="submission" date="2015-10" db="EMBL/GenBank/DDBJ databases">
        <authorList>
            <person name="Gilbert D.G."/>
        </authorList>
    </citation>
    <scope>NUCLEOTIDE SEQUENCE [LARGE SCALE GENOMIC DNA]</scope>
    <source>
        <strain evidence="1">COMA1</strain>
    </source>
</reference>
<evidence type="ECO:0000313" key="2">
    <source>
        <dbReference type="Proteomes" id="UP000199032"/>
    </source>
</evidence>
<organism evidence="1 2">
    <name type="scientific">Candidatus Nitrospira nitrosa</name>
    <dbReference type="NCBI Taxonomy" id="1742972"/>
    <lineage>
        <taxon>Bacteria</taxon>
        <taxon>Pseudomonadati</taxon>
        <taxon>Nitrospirota</taxon>
        <taxon>Nitrospiria</taxon>
        <taxon>Nitrospirales</taxon>
        <taxon>Nitrospiraceae</taxon>
        <taxon>Nitrospira</taxon>
    </lineage>
</organism>
<sequence length="212" mass="23768">MSTGLKVAVSQRVDVWAERGERRDAVDQRLCQWLTASGCIPVPVPNIFMPRAKRDDNRMGLQDWLFAINPDAVLLSGGNDIGEVPERDSTEHCLLAYAKDQRLPTLGICRGMQMMAVWANGSLISVSGHVRTRHHLQIVAISGEWPDEVNSFHNVALADCPPGFVVMARAEDGTIEAMRHEVLPWEGWMWHPERESTFSPPDMNRFQALIQG</sequence>
<dbReference type="EMBL" id="CZQA01000008">
    <property type="protein sequence ID" value="CUS35168.1"/>
    <property type="molecule type" value="Genomic_DNA"/>
</dbReference>
<dbReference type="GO" id="GO:0016740">
    <property type="term" value="F:transferase activity"/>
    <property type="evidence" value="ECO:0007669"/>
    <property type="project" value="UniProtKB-KW"/>
</dbReference>
<dbReference type="Gene3D" id="3.40.50.880">
    <property type="match status" value="1"/>
</dbReference>
<dbReference type="Proteomes" id="UP000199032">
    <property type="component" value="Unassembled WGS sequence"/>
</dbReference>
<protein>
    <submittedName>
        <fullName evidence="1">Putative glutamine amidotransferase</fullName>
    </submittedName>
</protein>
<dbReference type="InterPro" id="IPR011697">
    <property type="entry name" value="Peptidase_C26"/>
</dbReference>
<accession>A0A0S4LES3</accession>
<gene>
    <name evidence="1" type="ORF">COMA1_20153</name>
</gene>
<dbReference type="SUPFAM" id="SSF52317">
    <property type="entry name" value="Class I glutamine amidotransferase-like"/>
    <property type="match status" value="1"/>
</dbReference>
<proteinExistence type="predicted"/>
<dbReference type="InterPro" id="IPR029062">
    <property type="entry name" value="Class_I_gatase-like"/>
</dbReference>
<dbReference type="Pfam" id="PF07722">
    <property type="entry name" value="Peptidase_C26"/>
    <property type="match status" value="1"/>
</dbReference>
<dbReference type="PROSITE" id="PS51273">
    <property type="entry name" value="GATASE_TYPE_1"/>
    <property type="match status" value="1"/>
</dbReference>
<dbReference type="STRING" id="1742972.COMA1_20153"/>
<dbReference type="GO" id="GO:0016811">
    <property type="term" value="F:hydrolase activity, acting on carbon-nitrogen (but not peptide) bonds, in linear amides"/>
    <property type="evidence" value="ECO:0007669"/>
    <property type="project" value="InterPro"/>
</dbReference>
<dbReference type="PANTHER" id="PTHR43235:SF1">
    <property type="entry name" value="GLUTAMINE AMIDOTRANSFERASE PB2B2.05-RELATED"/>
    <property type="match status" value="1"/>
</dbReference>
<dbReference type="InterPro" id="IPR044668">
    <property type="entry name" value="PuuD-like"/>
</dbReference>
<name>A0A0S4LES3_9BACT</name>
<dbReference type="AlphaFoldDB" id="A0A0S4LES3"/>
<keyword evidence="1" id="KW-0315">Glutamine amidotransferase</keyword>
<dbReference type="GO" id="GO:0005829">
    <property type="term" value="C:cytosol"/>
    <property type="evidence" value="ECO:0007669"/>
    <property type="project" value="TreeGrafter"/>
</dbReference>
<keyword evidence="1" id="KW-0808">Transferase</keyword>